<reference evidence="10" key="3">
    <citation type="submission" date="2025-09" db="UniProtKB">
        <authorList>
            <consortium name="Ensembl"/>
        </authorList>
    </citation>
    <scope>IDENTIFICATION</scope>
</reference>
<feature type="domain" description="SH3" evidence="7">
    <location>
        <begin position="453"/>
        <end position="523"/>
    </location>
</feature>
<evidence type="ECO:0000259" key="9">
    <source>
        <dbReference type="PROSITE" id="PS50106"/>
    </source>
</evidence>
<dbReference type="PROSITE" id="PS50002">
    <property type="entry name" value="SH3"/>
    <property type="match status" value="1"/>
</dbReference>
<dbReference type="GO" id="GO:0007268">
    <property type="term" value="P:chemical synaptic transmission"/>
    <property type="evidence" value="ECO:0007669"/>
    <property type="project" value="InterPro"/>
</dbReference>
<evidence type="ECO:0000313" key="11">
    <source>
        <dbReference type="Proteomes" id="UP000007635"/>
    </source>
</evidence>
<dbReference type="CDD" id="cd00071">
    <property type="entry name" value="GMPK"/>
    <property type="match status" value="1"/>
</dbReference>
<dbReference type="InterPro" id="IPR019583">
    <property type="entry name" value="DLG1-4_PDZ_assoc"/>
</dbReference>
<dbReference type="Proteomes" id="UP000007635">
    <property type="component" value="Chromosome VII"/>
</dbReference>
<dbReference type="FunFam" id="2.30.42.10:FF:000049">
    <property type="entry name" value="disks large homolog 1 isoform X1"/>
    <property type="match status" value="1"/>
</dbReference>
<name>A0AAQ4R222_GASAC</name>
<evidence type="ECO:0000256" key="2">
    <source>
        <dbReference type="ARBA" id="ARBA00007014"/>
    </source>
</evidence>
<dbReference type="Gene3D" id="2.30.30.40">
    <property type="entry name" value="SH3 Domains"/>
    <property type="match status" value="1"/>
</dbReference>
<evidence type="ECO:0000259" key="7">
    <source>
        <dbReference type="PROSITE" id="PS50002"/>
    </source>
</evidence>
<dbReference type="FunFam" id="2.30.42.10:FF:000001">
    <property type="entry name" value="Disks large homolog 1 isoform 2"/>
    <property type="match status" value="1"/>
</dbReference>
<organism evidence="10 11">
    <name type="scientific">Gasterosteus aculeatus aculeatus</name>
    <name type="common">three-spined stickleback</name>
    <dbReference type="NCBI Taxonomy" id="481459"/>
    <lineage>
        <taxon>Eukaryota</taxon>
        <taxon>Metazoa</taxon>
        <taxon>Chordata</taxon>
        <taxon>Craniata</taxon>
        <taxon>Vertebrata</taxon>
        <taxon>Euteleostomi</taxon>
        <taxon>Actinopterygii</taxon>
        <taxon>Neopterygii</taxon>
        <taxon>Teleostei</taxon>
        <taxon>Neoteleostei</taxon>
        <taxon>Acanthomorphata</taxon>
        <taxon>Eupercaria</taxon>
        <taxon>Perciformes</taxon>
        <taxon>Cottioidei</taxon>
        <taxon>Gasterosteales</taxon>
        <taxon>Gasterosteidae</taxon>
        <taxon>Gasterosteus</taxon>
    </lineage>
</organism>
<dbReference type="FunFam" id="3.40.50.300:FF:001402">
    <property type="entry name" value="Discs, large homolog 3 (Drosophila)"/>
    <property type="match status" value="1"/>
</dbReference>
<dbReference type="GO" id="GO:0098970">
    <property type="term" value="P:postsynaptic neurotransmitter receptor diffusion trapping"/>
    <property type="evidence" value="ECO:0007669"/>
    <property type="project" value="TreeGrafter"/>
</dbReference>
<dbReference type="SMART" id="SM00072">
    <property type="entry name" value="GuKc"/>
    <property type="match status" value="1"/>
</dbReference>
<dbReference type="SMART" id="SM01277">
    <property type="entry name" value="MAGUK_N_PEST"/>
    <property type="match status" value="1"/>
</dbReference>
<dbReference type="PANTHER" id="PTHR23119:SF33">
    <property type="entry name" value="DISKS LARGE HOMOLOG 4"/>
    <property type="match status" value="1"/>
</dbReference>
<dbReference type="Gene3D" id="3.30.63.10">
    <property type="entry name" value="Guanylate Kinase phosphate binding domain"/>
    <property type="match status" value="1"/>
</dbReference>
<dbReference type="Pfam" id="PF00595">
    <property type="entry name" value="PDZ"/>
    <property type="match status" value="3"/>
</dbReference>
<evidence type="ECO:0000313" key="10">
    <source>
        <dbReference type="Ensembl" id="ENSGACP00000057639.1"/>
    </source>
</evidence>
<dbReference type="InterPro" id="IPR020590">
    <property type="entry name" value="Guanylate_kinase_CS"/>
</dbReference>
<dbReference type="Gene3D" id="3.40.50.300">
    <property type="entry name" value="P-loop containing nucleotide triphosphate hydrolases"/>
    <property type="match status" value="1"/>
</dbReference>
<protein>
    <recommendedName>
        <fullName evidence="12">Discs, large homolog 4a (Drosophila)</fullName>
    </recommendedName>
</protein>
<evidence type="ECO:0008006" key="12">
    <source>
        <dbReference type="Google" id="ProtNLM"/>
    </source>
</evidence>
<dbReference type="Pfam" id="PF10608">
    <property type="entry name" value="MAGUK_N_PEST"/>
    <property type="match status" value="1"/>
</dbReference>
<dbReference type="GO" id="GO:0098839">
    <property type="term" value="C:postsynaptic density membrane"/>
    <property type="evidence" value="ECO:0007669"/>
    <property type="project" value="TreeGrafter"/>
</dbReference>
<dbReference type="PIRSF" id="PIRSF001741">
    <property type="entry name" value="MAGUK_DLGH"/>
    <property type="match status" value="1"/>
</dbReference>
<dbReference type="CDD" id="cd06723">
    <property type="entry name" value="PDZ1_Dlg1-2-4-like"/>
    <property type="match status" value="1"/>
</dbReference>
<feature type="domain" description="PDZ" evidence="9">
    <location>
        <begin position="348"/>
        <end position="416"/>
    </location>
</feature>
<sequence length="744" mass="82240">MSLPVRSLKCLSPVMCQCKVICSNRTLSLMFGCKKYRYQDEETPPLEHSPAHLASGKSAEMLHMSDKNLAAMEAIHGYTPHTHISPVKVGHTRTHNPILVVNTDTLDGSPYVRITFNLPFIGNSGLGFSIAGGTDNPHVGDDPSIFITKIIPGGAAAQDGRLSVNDCILFVNDVDVREVTHSQAVEALKEAGAIVRLYVLRRKPAAEKVTEIKLIKGPKGLGFSIAGGVGNQHIPGDNSIYVTKIIEGGAAHKDCRLQIGDKILAVNNVCLEDVMHEDAVGALKNTAEVVYLRVAKPNNLFLTNSYNPPDLTSSKPLSLSLTPTSPSRFSPVLHGMMGDDDIPREPRRVLIHRGSTGLGFNIVGGEDGEGIFISFILAGGPADLSGELHKGDQILSVNGVDLRMATHEQAAAALKNYRPDEYSRFEAKIHDLREQLMNSSMGSGTTTLRSNPKRGFYIRALFDYDKTADCGFLSQALGFRFGEVLHVLDCGDEDWWQARKVCPQNEAEEVGFIPSKLVAQLKVPITAAKKSLPYEVKKKVVPECFYVLSPVHYARPIIILGPVKDRINDDLLSEFPDKFGSCVPHTTRPKREYEVDGRDYHFVSSREQMEKDIQSHRFIEAGQYNSHLYGTSVQSVREVAEQGKHCILDVSANAVRRLQAAQLHPIAIFVRPKSLENVLEINTRLTEEQARKGMDRALKLEQDFLECFSAVVDGDSFEEVYHKVKTVIEEQSGPYIWIPTRERL</sequence>
<comment type="similarity">
    <text evidence="2">Belongs to the MAGUK family.</text>
</comment>
<dbReference type="FunFam" id="3.30.63.10:FF:000001">
    <property type="entry name" value="Disks large homolog 1 isoform 2"/>
    <property type="match status" value="1"/>
</dbReference>
<dbReference type="InterPro" id="IPR036034">
    <property type="entry name" value="PDZ_sf"/>
</dbReference>
<reference evidence="10 11" key="1">
    <citation type="journal article" date="2021" name="G3 (Bethesda)">
        <title>Improved contiguity of the threespine stickleback genome using long-read sequencing.</title>
        <authorList>
            <person name="Nath S."/>
            <person name="Shaw D.E."/>
            <person name="White M.A."/>
        </authorList>
    </citation>
    <scope>NUCLEOTIDE SEQUENCE [LARGE SCALE GENOMIC DNA]</scope>
    <source>
        <strain evidence="10 11">Lake Benthic</strain>
    </source>
</reference>
<dbReference type="InterPro" id="IPR008144">
    <property type="entry name" value="Guanylate_kin-like_dom"/>
</dbReference>
<dbReference type="PROSITE" id="PS50052">
    <property type="entry name" value="GUANYLATE_KINASE_2"/>
    <property type="match status" value="1"/>
</dbReference>
<dbReference type="GO" id="GO:0043005">
    <property type="term" value="C:neuron projection"/>
    <property type="evidence" value="ECO:0007669"/>
    <property type="project" value="InterPro"/>
</dbReference>
<dbReference type="SUPFAM" id="SSF52540">
    <property type="entry name" value="P-loop containing nucleoside triphosphate hydrolases"/>
    <property type="match status" value="1"/>
</dbReference>
<dbReference type="GO" id="GO:0097113">
    <property type="term" value="P:AMPA glutamate receptor clustering"/>
    <property type="evidence" value="ECO:0007669"/>
    <property type="project" value="TreeGrafter"/>
</dbReference>
<dbReference type="SUPFAM" id="SSF50044">
    <property type="entry name" value="SH3-domain"/>
    <property type="match status" value="1"/>
</dbReference>
<dbReference type="PROSITE" id="PS00856">
    <property type="entry name" value="GUANYLATE_KINASE_1"/>
    <property type="match status" value="1"/>
</dbReference>
<feature type="domain" description="PDZ" evidence="9">
    <location>
        <begin position="211"/>
        <end position="298"/>
    </location>
</feature>
<dbReference type="PANTHER" id="PTHR23119">
    <property type="entry name" value="DISCS LARGE"/>
    <property type="match status" value="1"/>
</dbReference>
<dbReference type="GO" id="GO:0035255">
    <property type="term" value="F:ionotropic glutamate receptor binding"/>
    <property type="evidence" value="ECO:0007669"/>
    <property type="project" value="TreeGrafter"/>
</dbReference>
<dbReference type="InterPro" id="IPR019590">
    <property type="entry name" value="DLG1_PEST_dom"/>
</dbReference>
<evidence type="ECO:0000256" key="4">
    <source>
        <dbReference type="ARBA" id="ARBA00022737"/>
    </source>
</evidence>
<accession>A0AAQ4R222</accession>
<dbReference type="Gene3D" id="2.30.42.10">
    <property type="match status" value="3"/>
</dbReference>
<dbReference type="SUPFAM" id="SSF50156">
    <property type="entry name" value="PDZ domain-like"/>
    <property type="match status" value="3"/>
</dbReference>
<dbReference type="Pfam" id="PF10600">
    <property type="entry name" value="PDZ_assoc"/>
    <property type="match status" value="1"/>
</dbReference>
<dbReference type="GO" id="GO:0031594">
    <property type="term" value="C:neuromuscular junction"/>
    <property type="evidence" value="ECO:0007669"/>
    <property type="project" value="InterPro"/>
</dbReference>
<dbReference type="PROSITE" id="PS50106">
    <property type="entry name" value="PDZ"/>
    <property type="match status" value="3"/>
</dbReference>
<dbReference type="GO" id="GO:0098609">
    <property type="term" value="P:cell-cell adhesion"/>
    <property type="evidence" value="ECO:0007669"/>
    <property type="project" value="TreeGrafter"/>
</dbReference>
<reference evidence="10" key="2">
    <citation type="submission" date="2025-08" db="UniProtKB">
        <authorList>
            <consortium name="Ensembl"/>
        </authorList>
    </citation>
    <scope>IDENTIFICATION</scope>
</reference>
<dbReference type="Pfam" id="PF00625">
    <property type="entry name" value="Guanylate_kin"/>
    <property type="match status" value="1"/>
</dbReference>
<evidence type="ECO:0000259" key="8">
    <source>
        <dbReference type="PROSITE" id="PS50052"/>
    </source>
</evidence>
<dbReference type="CDD" id="cd06795">
    <property type="entry name" value="PDZ3_Dlg1-2-4-like"/>
    <property type="match status" value="1"/>
</dbReference>
<dbReference type="FunFam" id="2.30.42.10:FF:000002">
    <property type="entry name" value="Disks large homolog 4 isoform 2"/>
    <property type="match status" value="1"/>
</dbReference>
<dbReference type="InterPro" id="IPR001452">
    <property type="entry name" value="SH3_domain"/>
</dbReference>
<keyword evidence="11" id="KW-1185">Reference proteome</keyword>
<dbReference type="GeneTree" id="ENSGT00940000157956"/>
<dbReference type="GO" id="GO:0016323">
    <property type="term" value="C:basolateral plasma membrane"/>
    <property type="evidence" value="ECO:0007669"/>
    <property type="project" value="TreeGrafter"/>
</dbReference>
<dbReference type="InterPro" id="IPR001478">
    <property type="entry name" value="PDZ"/>
</dbReference>
<dbReference type="GO" id="GO:0045197">
    <property type="term" value="P:establishment or maintenance of epithelial cell apical/basal polarity"/>
    <property type="evidence" value="ECO:0007669"/>
    <property type="project" value="TreeGrafter"/>
</dbReference>
<dbReference type="Pfam" id="PF00018">
    <property type="entry name" value="SH3_1"/>
    <property type="match status" value="1"/>
</dbReference>
<evidence type="ECO:0000256" key="5">
    <source>
        <dbReference type="ARBA" id="ARBA00023136"/>
    </source>
</evidence>
<dbReference type="AlphaFoldDB" id="A0AAQ4R222"/>
<evidence type="ECO:0000256" key="1">
    <source>
        <dbReference type="ARBA" id="ARBA00004170"/>
    </source>
</evidence>
<dbReference type="InterPro" id="IPR036028">
    <property type="entry name" value="SH3-like_dom_sf"/>
</dbReference>
<dbReference type="InterPro" id="IPR050614">
    <property type="entry name" value="Synaptic_Scaffolding_LAP-MAGUK"/>
</dbReference>
<evidence type="ECO:0000256" key="3">
    <source>
        <dbReference type="ARBA" id="ARBA00022443"/>
    </source>
</evidence>
<comment type="subcellular location">
    <subcellularLocation>
        <location evidence="1">Membrane</location>
        <topology evidence="1">Peripheral membrane protein</topology>
    </subcellularLocation>
</comment>
<dbReference type="InterPro" id="IPR008145">
    <property type="entry name" value="GK/Ca_channel_bsu"/>
</dbReference>
<keyword evidence="5" id="KW-0472">Membrane</keyword>
<proteinExistence type="inferred from homology"/>
<dbReference type="SMART" id="SM00228">
    <property type="entry name" value="PDZ"/>
    <property type="match status" value="3"/>
</dbReference>
<keyword evidence="3 6" id="KW-0728">SH3 domain</keyword>
<dbReference type="InterPro" id="IPR016313">
    <property type="entry name" value="DLG1-like"/>
</dbReference>
<dbReference type="SMART" id="SM00326">
    <property type="entry name" value="SH3"/>
    <property type="match status" value="1"/>
</dbReference>
<keyword evidence="4" id="KW-0677">Repeat</keyword>
<evidence type="ECO:0000256" key="6">
    <source>
        <dbReference type="PROSITE-ProRule" id="PRU00192"/>
    </source>
</evidence>
<feature type="domain" description="Guanylate kinase-like" evidence="8">
    <location>
        <begin position="554"/>
        <end position="729"/>
    </location>
</feature>
<dbReference type="GO" id="GO:0019901">
    <property type="term" value="F:protein kinase binding"/>
    <property type="evidence" value="ECO:0007669"/>
    <property type="project" value="TreeGrafter"/>
</dbReference>
<feature type="domain" description="PDZ" evidence="9">
    <location>
        <begin position="115"/>
        <end position="203"/>
    </location>
</feature>
<dbReference type="InterPro" id="IPR027417">
    <property type="entry name" value="P-loop_NTPase"/>
</dbReference>
<dbReference type="Ensembl" id="ENSGACT00000052361.1">
    <property type="protein sequence ID" value="ENSGACP00000057639.1"/>
    <property type="gene ID" value="ENSGACG00000020694.2"/>
</dbReference>
<dbReference type="CDD" id="cd06724">
    <property type="entry name" value="PDZ2_Dlg1-2-4-like"/>
    <property type="match status" value="1"/>
</dbReference>